<dbReference type="Proteomes" id="UP000095395">
    <property type="component" value="Unassembled WGS sequence"/>
</dbReference>
<accession>A0A0M6WN35</accession>
<evidence type="ECO:0000313" key="3">
    <source>
        <dbReference type="Proteomes" id="UP000049828"/>
    </source>
</evidence>
<evidence type="ECO:0000313" key="1">
    <source>
        <dbReference type="EMBL" id="CRL38080.1"/>
    </source>
</evidence>
<dbReference type="EMBL" id="CVRS01000070">
    <property type="protein sequence ID" value="CRL38080.1"/>
    <property type="molecule type" value="Genomic_DNA"/>
</dbReference>
<keyword evidence="3" id="KW-1185">Reference proteome</keyword>
<sequence>MKGYVIEAGYMGYVDGAYMLFADEEDYQEYFREWH</sequence>
<reference evidence="1" key="2">
    <citation type="submission" date="2015-05" db="EMBL/GenBank/DDBJ databases">
        <authorList>
            <person name="Wang D.B."/>
            <person name="Wang M."/>
        </authorList>
    </citation>
    <scope>NUCLEOTIDE SEQUENCE [LARGE SCALE GENOMIC DNA]</scope>
    <source>
        <strain evidence="1">L1-83</strain>
    </source>
</reference>
<name>A0A0M6WN35_9FIRM</name>
<dbReference type="EMBL" id="CYYR01000013">
    <property type="protein sequence ID" value="CUO04922.1"/>
    <property type="molecule type" value="Genomic_DNA"/>
</dbReference>
<proteinExistence type="predicted"/>
<dbReference type="Proteomes" id="UP000049828">
    <property type="component" value="Unassembled WGS sequence"/>
</dbReference>
<gene>
    <name evidence="2" type="ORF">ERS852392_02020</name>
    <name evidence="1" type="ORF">RIL183_21591</name>
</gene>
<protein>
    <submittedName>
        <fullName evidence="1">Uncharacterized protein</fullName>
    </submittedName>
</protein>
<reference evidence="3" key="1">
    <citation type="submission" date="2015-05" db="EMBL/GenBank/DDBJ databases">
        <authorList>
            <consortium name="Pathogen Informatics"/>
        </authorList>
    </citation>
    <scope>NUCLEOTIDE SEQUENCE [LARGE SCALE GENOMIC DNA]</scope>
    <source>
        <strain evidence="2 4">2789STDY5608835</strain>
        <strain evidence="3">L1-83</strain>
    </source>
</reference>
<organism evidence="1 3">
    <name type="scientific">Roseburia inulinivorans</name>
    <dbReference type="NCBI Taxonomy" id="360807"/>
    <lineage>
        <taxon>Bacteria</taxon>
        <taxon>Bacillati</taxon>
        <taxon>Bacillota</taxon>
        <taxon>Clostridia</taxon>
        <taxon>Lachnospirales</taxon>
        <taxon>Lachnospiraceae</taxon>
        <taxon>Roseburia</taxon>
    </lineage>
</organism>
<evidence type="ECO:0000313" key="2">
    <source>
        <dbReference type="EMBL" id="CUO04922.1"/>
    </source>
</evidence>
<evidence type="ECO:0000313" key="4">
    <source>
        <dbReference type="Proteomes" id="UP000095395"/>
    </source>
</evidence>
<dbReference type="AlphaFoldDB" id="A0A0M6WN35"/>
<dbReference type="STRING" id="360807.ERS852392_02020"/>